<dbReference type="GO" id="GO:0046872">
    <property type="term" value="F:metal ion binding"/>
    <property type="evidence" value="ECO:0007669"/>
    <property type="project" value="UniProtKB-KW"/>
</dbReference>
<evidence type="ECO:0000313" key="8">
    <source>
        <dbReference type="EMBL" id="GFP32756.1"/>
    </source>
</evidence>
<dbReference type="Gene3D" id="2.102.10.10">
    <property type="entry name" value="Rieske [2Fe-2S] iron-sulphur domain"/>
    <property type="match status" value="1"/>
</dbReference>
<evidence type="ECO:0000256" key="5">
    <source>
        <dbReference type="ARBA" id="ARBA00034078"/>
    </source>
</evidence>
<sequence>MSIFAEVLILLLKRNMEPLGQINIKILGGAMENWITVMSAIKLAEGSSSKNKLGNNSPLLIKSGEAIYALLNQCPHLGCAMHNGELSGFILKCPCHDWLFDIRNG</sequence>
<reference evidence="8 9" key="1">
    <citation type="journal article" date="2020" name="Front. Microbiol.">
        <title>Single-cell genomics of novel Actinobacteria with the Wood-Ljungdahl pathway discovered in a serpentinizing system.</title>
        <authorList>
            <person name="Merino N."/>
            <person name="Kawai M."/>
            <person name="Boyd E.S."/>
            <person name="Colman D.R."/>
            <person name="McGlynn S.E."/>
            <person name="Nealson K.H."/>
            <person name="Kurokawa K."/>
            <person name="Hongoh Y."/>
        </authorList>
    </citation>
    <scope>NUCLEOTIDE SEQUENCE [LARGE SCALE GENOMIC DNA]</scope>
    <source>
        <strain evidence="8 9">S42</strain>
    </source>
</reference>
<name>A0A6V8PNU9_9ACTN</name>
<evidence type="ECO:0000259" key="7">
    <source>
        <dbReference type="PROSITE" id="PS51296"/>
    </source>
</evidence>
<dbReference type="PANTHER" id="PTHR21496">
    <property type="entry name" value="FERREDOXIN-RELATED"/>
    <property type="match status" value="1"/>
</dbReference>
<dbReference type="GO" id="GO:0004497">
    <property type="term" value="F:monooxygenase activity"/>
    <property type="evidence" value="ECO:0007669"/>
    <property type="project" value="UniProtKB-ARBA"/>
</dbReference>
<organism evidence="8 9">
    <name type="scientific">Candidatus Hakubella thermalkaliphila</name>
    <dbReference type="NCBI Taxonomy" id="2754717"/>
    <lineage>
        <taxon>Bacteria</taxon>
        <taxon>Bacillati</taxon>
        <taxon>Actinomycetota</taxon>
        <taxon>Actinomycetota incertae sedis</taxon>
        <taxon>Candidatus Hakubellales</taxon>
        <taxon>Candidatus Hakubellaceae</taxon>
        <taxon>Candidatus Hakubella</taxon>
    </lineage>
</organism>
<dbReference type="GO" id="GO:0016705">
    <property type="term" value="F:oxidoreductase activity, acting on paired donors, with incorporation or reduction of molecular oxygen"/>
    <property type="evidence" value="ECO:0007669"/>
    <property type="project" value="UniProtKB-ARBA"/>
</dbReference>
<dbReference type="Pfam" id="PF00355">
    <property type="entry name" value="Rieske"/>
    <property type="match status" value="1"/>
</dbReference>
<evidence type="ECO:0000256" key="3">
    <source>
        <dbReference type="ARBA" id="ARBA00023004"/>
    </source>
</evidence>
<dbReference type="InterPro" id="IPR036922">
    <property type="entry name" value="Rieske_2Fe-2S_sf"/>
</dbReference>
<dbReference type="SUPFAM" id="SSF50022">
    <property type="entry name" value="ISP domain"/>
    <property type="match status" value="1"/>
</dbReference>
<dbReference type="AlphaFoldDB" id="A0A6V8PNU9"/>
<comment type="cofactor">
    <cofactor evidence="5">
        <name>[2Fe-2S] cluster</name>
        <dbReference type="ChEBI" id="CHEBI:190135"/>
    </cofactor>
</comment>
<dbReference type="PANTHER" id="PTHR21496:SF0">
    <property type="entry name" value="RIESKE DOMAIN-CONTAINING PROTEIN"/>
    <property type="match status" value="1"/>
</dbReference>
<gene>
    <name evidence="8" type="ORF">HKBW3S42_01062</name>
</gene>
<keyword evidence="3" id="KW-0408">Iron</keyword>
<keyword evidence="4" id="KW-0411">Iron-sulfur</keyword>
<evidence type="ECO:0000256" key="2">
    <source>
        <dbReference type="ARBA" id="ARBA00022723"/>
    </source>
</evidence>
<proteinExistence type="inferred from homology"/>
<dbReference type="InterPro" id="IPR017941">
    <property type="entry name" value="Rieske_2Fe-2S"/>
</dbReference>
<protein>
    <recommendedName>
        <fullName evidence="7">Rieske domain-containing protein</fullName>
    </recommendedName>
</protein>
<evidence type="ECO:0000256" key="1">
    <source>
        <dbReference type="ARBA" id="ARBA00022714"/>
    </source>
</evidence>
<keyword evidence="1" id="KW-0001">2Fe-2S</keyword>
<evidence type="ECO:0000313" key="9">
    <source>
        <dbReference type="Proteomes" id="UP000568877"/>
    </source>
</evidence>
<dbReference type="GO" id="GO:0051537">
    <property type="term" value="F:2 iron, 2 sulfur cluster binding"/>
    <property type="evidence" value="ECO:0007669"/>
    <property type="project" value="UniProtKB-KW"/>
</dbReference>
<accession>A0A6V8PNU9</accession>
<evidence type="ECO:0000256" key="4">
    <source>
        <dbReference type="ARBA" id="ARBA00023014"/>
    </source>
</evidence>
<feature type="domain" description="Rieske" evidence="7">
    <location>
        <begin position="35"/>
        <end position="105"/>
    </location>
</feature>
<comment type="caution">
    <text evidence="8">The sequence shown here is derived from an EMBL/GenBank/DDBJ whole genome shotgun (WGS) entry which is preliminary data.</text>
</comment>
<keyword evidence="2" id="KW-0479">Metal-binding</keyword>
<comment type="similarity">
    <text evidence="6">Belongs to the bacterial ring-hydroxylating dioxygenase ferredoxin component family.</text>
</comment>
<dbReference type="PROSITE" id="PS51296">
    <property type="entry name" value="RIESKE"/>
    <property type="match status" value="1"/>
</dbReference>
<dbReference type="EMBL" id="BLSA01000146">
    <property type="protein sequence ID" value="GFP32756.1"/>
    <property type="molecule type" value="Genomic_DNA"/>
</dbReference>
<evidence type="ECO:0000256" key="6">
    <source>
        <dbReference type="ARBA" id="ARBA00038001"/>
    </source>
</evidence>
<dbReference type="CDD" id="cd03467">
    <property type="entry name" value="Rieske"/>
    <property type="match status" value="1"/>
</dbReference>
<dbReference type="Proteomes" id="UP000568877">
    <property type="component" value="Unassembled WGS sequence"/>
</dbReference>